<feature type="chain" id="PRO_5046229864" evidence="1">
    <location>
        <begin position="28"/>
        <end position="420"/>
    </location>
</feature>
<dbReference type="PANTHER" id="PTHR10151:SF120">
    <property type="entry name" value="BIS(5'-ADENOSYL)-TRIPHOSPHATASE"/>
    <property type="match status" value="1"/>
</dbReference>
<reference evidence="2 3" key="1">
    <citation type="submission" date="2021-07" db="EMBL/GenBank/DDBJ databases">
        <title>Alteriqipengyuania abyssalis NZ-12B nov, sp.nov isolated from deep sea sponge in pacific ocean.</title>
        <authorList>
            <person name="Tareen S."/>
            <person name="Wink J."/>
        </authorList>
    </citation>
    <scope>NUCLEOTIDE SEQUENCE [LARGE SCALE GENOMIC DNA]</scope>
    <source>
        <strain evidence="2 3">NZ-12B</strain>
    </source>
</reference>
<sequence>MTFIARFAGAALYAALALLAVAAPAAAQPAEPDRQPVTILISIDGFRTDYLDRGITPNLSALAARGASAPMKPSFPTKTFPNHYTLVTGLRPDHHGIVSNNMIDPRRPAVRFSLGDARQALDPFWWDEAEPLWVTAERAGIRTATMFWPGSEAAIRTIRPSDWNRFDENIDERQRVETVLDWMRRPAEIRPRFVAMYFDRIDTDGHHFGPDSAELNAAVAEVDSQIGYLIDGLAALGQQADIIVVSDHGMRAVDAARTIDLDALLAPESYLLVDSGPFAAIEPAAATDRTVYDALLTPHDHMQCWQKDDIPARLEYGTNPRVAEILCLAEPGWTIRRGAPPEEMYGGTHGWDNEDPQMQALFIAAGPRISTTTPVRNLDNVDVYALLAALVGVAPQPNDGDEDALILIAAPEPGTDRPLE</sequence>
<proteinExistence type="predicted"/>
<protein>
    <submittedName>
        <fullName evidence="2">Ectonucleotide pyrophosphatase/phosphodiesterase</fullName>
    </submittedName>
</protein>
<dbReference type="Gene3D" id="3.40.720.10">
    <property type="entry name" value="Alkaline Phosphatase, subunit A"/>
    <property type="match status" value="1"/>
</dbReference>
<comment type="caution">
    <text evidence="2">The sequence shown here is derived from an EMBL/GenBank/DDBJ whole genome shotgun (WGS) entry which is preliminary data.</text>
</comment>
<keyword evidence="1" id="KW-0732">Signal</keyword>
<dbReference type="EMBL" id="JAHWXP010000001">
    <property type="protein sequence ID" value="MBY8336035.1"/>
    <property type="molecule type" value="Genomic_DNA"/>
</dbReference>
<keyword evidence="3" id="KW-1185">Reference proteome</keyword>
<name>A0ABS7PAE2_9SPHN</name>
<dbReference type="InterPro" id="IPR002591">
    <property type="entry name" value="Phosphodiest/P_Trfase"/>
</dbReference>
<accession>A0ABS7PAE2</accession>
<evidence type="ECO:0000313" key="3">
    <source>
        <dbReference type="Proteomes" id="UP000759298"/>
    </source>
</evidence>
<dbReference type="InterPro" id="IPR017850">
    <property type="entry name" value="Alkaline_phosphatase_core_sf"/>
</dbReference>
<dbReference type="Proteomes" id="UP000759298">
    <property type="component" value="Unassembled WGS sequence"/>
</dbReference>
<dbReference type="PANTHER" id="PTHR10151">
    <property type="entry name" value="ECTONUCLEOTIDE PYROPHOSPHATASE/PHOSPHODIESTERASE"/>
    <property type="match status" value="1"/>
</dbReference>
<feature type="signal peptide" evidence="1">
    <location>
        <begin position="1"/>
        <end position="27"/>
    </location>
</feature>
<dbReference type="SUPFAM" id="SSF53649">
    <property type="entry name" value="Alkaline phosphatase-like"/>
    <property type="match status" value="1"/>
</dbReference>
<evidence type="ECO:0000256" key="1">
    <source>
        <dbReference type="SAM" id="SignalP"/>
    </source>
</evidence>
<gene>
    <name evidence="2" type="ORF">KYN89_03155</name>
</gene>
<dbReference type="Gene3D" id="3.30.1360.180">
    <property type="match status" value="1"/>
</dbReference>
<dbReference type="Pfam" id="PF01663">
    <property type="entry name" value="Phosphodiest"/>
    <property type="match status" value="1"/>
</dbReference>
<dbReference type="CDD" id="cd16018">
    <property type="entry name" value="Enpp"/>
    <property type="match status" value="1"/>
</dbReference>
<dbReference type="RefSeq" id="WP_222823757.1">
    <property type="nucleotide sequence ID" value="NZ_JAHWXP010000001.1"/>
</dbReference>
<evidence type="ECO:0000313" key="2">
    <source>
        <dbReference type="EMBL" id="MBY8336035.1"/>
    </source>
</evidence>
<organism evidence="2 3">
    <name type="scientific">Alteriqipengyuania abyssalis</name>
    <dbReference type="NCBI Taxonomy" id="2860200"/>
    <lineage>
        <taxon>Bacteria</taxon>
        <taxon>Pseudomonadati</taxon>
        <taxon>Pseudomonadota</taxon>
        <taxon>Alphaproteobacteria</taxon>
        <taxon>Sphingomonadales</taxon>
        <taxon>Erythrobacteraceae</taxon>
        <taxon>Alteriqipengyuania</taxon>
    </lineage>
</organism>